<evidence type="ECO:0000256" key="2">
    <source>
        <dbReference type="ARBA" id="ARBA00006730"/>
    </source>
</evidence>
<dbReference type="InterPro" id="IPR023209">
    <property type="entry name" value="DAO"/>
</dbReference>
<evidence type="ECO:0000256" key="5">
    <source>
        <dbReference type="ARBA" id="ARBA00023002"/>
    </source>
</evidence>
<accession>A0A2C5XJL6</accession>
<dbReference type="SUPFAM" id="SSF54373">
    <property type="entry name" value="FAD-linked reductases, C-terminal domain"/>
    <property type="match status" value="1"/>
</dbReference>
<dbReference type="GO" id="GO:0005737">
    <property type="term" value="C:cytoplasm"/>
    <property type="evidence" value="ECO:0007669"/>
    <property type="project" value="TreeGrafter"/>
</dbReference>
<keyword evidence="5" id="KW-0560">Oxidoreductase</keyword>
<organism evidence="7 8">
    <name type="scientific">Ceratocystis fimbriata CBS 114723</name>
    <dbReference type="NCBI Taxonomy" id="1035309"/>
    <lineage>
        <taxon>Eukaryota</taxon>
        <taxon>Fungi</taxon>
        <taxon>Dikarya</taxon>
        <taxon>Ascomycota</taxon>
        <taxon>Pezizomycotina</taxon>
        <taxon>Sordariomycetes</taxon>
        <taxon>Hypocreomycetidae</taxon>
        <taxon>Microascales</taxon>
        <taxon>Ceratocystidaceae</taxon>
        <taxon>Ceratocystis</taxon>
    </lineage>
</organism>
<dbReference type="PIRSF" id="PIRSF000189">
    <property type="entry name" value="D-aa_oxidase"/>
    <property type="match status" value="1"/>
</dbReference>
<dbReference type="OrthoDB" id="2015447at2759"/>
<dbReference type="Gene3D" id="3.40.50.720">
    <property type="entry name" value="NAD(P)-binding Rossmann-like Domain"/>
    <property type="match status" value="1"/>
</dbReference>
<reference evidence="7 8" key="2">
    <citation type="journal article" date="2013" name="IMA Fungus">
        <title>IMA Genome-F 1: Ceratocystis fimbriata: Draft nuclear genome sequence for the plant pathogen, Ceratocystis fimbriata.</title>
        <authorList>
            <person name="Wilken P.M."/>
            <person name="Steenkamp E.T."/>
            <person name="Wingfield M.J."/>
            <person name="de Beer Z.W."/>
            <person name="Wingfield B.D."/>
        </authorList>
    </citation>
    <scope>NUCLEOTIDE SEQUENCE [LARGE SCALE GENOMIC DNA]</scope>
    <source>
        <strain evidence="7 8">CBS 114723</strain>
    </source>
</reference>
<dbReference type="GO" id="GO:0071949">
    <property type="term" value="F:FAD binding"/>
    <property type="evidence" value="ECO:0007669"/>
    <property type="project" value="InterPro"/>
</dbReference>
<evidence type="ECO:0000256" key="3">
    <source>
        <dbReference type="ARBA" id="ARBA00022630"/>
    </source>
</evidence>
<sequence length="381" mass="41553">MTITREKTIVIIGAGVIGLSSALCLQTAGYRVAVIAQDFPEPTDFAAPDPAERRINYASQWAGAHNCWVPATTSWEQRDHDFALATFAHMRRVVAADATSPNPRPSLASPEAGVTFLKAEEYLEVPHPEYLALTEARARELGMQGFRLLSRAEMPPDVVWACEYDTWCVNPMVYLAYLARRLALGGCLFVKKQLQELDDAFKPNPLIGPVLAVVNCSGWGFADPDVFPIRGQTAVISNQCSKTITRQRKDGSWTFCIPRGLSGGTIIGGTKQPNDMNPHACPETRAGLLRAFTETNRSFVASDMAQTGPLHWVRDIVGRRPARHGGMRLEPEVLTPGKIVVHAYGLGGRGYELSWGVAEAVAKLVEKAVATGERGGERAKL</sequence>
<dbReference type="EMBL" id="APWK03000008">
    <property type="protein sequence ID" value="PHH55741.1"/>
    <property type="molecule type" value="Genomic_DNA"/>
</dbReference>
<dbReference type="SUPFAM" id="SSF51971">
    <property type="entry name" value="Nucleotide-binding domain"/>
    <property type="match status" value="1"/>
</dbReference>
<dbReference type="GO" id="GO:0003884">
    <property type="term" value="F:D-amino-acid oxidase activity"/>
    <property type="evidence" value="ECO:0007669"/>
    <property type="project" value="InterPro"/>
</dbReference>
<dbReference type="AlphaFoldDB" id="A0A2C5XJL6"/>
<dbReference type="InterPro" id="IPR006076">
    <property type="entry name" value="FAD-dep_OxRdtase"/>
</dbReference>
<reference evidence="7 8" key="1">
    <citation type="journal article" date="2013" name="Fungal Biol.">
        <title>Analysis of microsatellite markers in the genome of the plant pathogen Ceratocystis fimbriata.</title>
        <authorList>
            <person name="Simpson M.C."/>
            <person name="Wilken P.M."/>
            <person name="Coetzee M.P."/>
            <person name="Wingfield M.J."/>
            <person name="Wingfield B.D."/>
        </authorList>
    </citation>
    <scope>NUCLEOTIDE SEQUENCE [LARGE SCALE GENOMIC DNA]</scope>
    <source>
        <strain evidence="7 8">CBS 114723</strain>
    </source>
</reference>
<dbReference type="InterPro" id="IPR006181">
    <property type="entry name" value="D-amino_acid_oxidase_CS"/>
</dbReference>
<evidence type="ECO:0000259" key="6">
    <source>
        <dbReference type="Pfam" id="PF01266"/>
    </source>
</evidence>
<keyword evidence="4" id="KW-0274">FAD</keyword>
<keyword evidence="3" id="KW-0285">Flavoprotein</keyword>
<gene>
    <name evidence="7" type="ORF">CFIMG_000248RA</name>
</gene>
<dbReference type="STRING" id="1035309.A0A2C5XJL6"/>
<comment type="similarity">
    <text evidence="2">Belongs to the DAMOX/DASOX family.</text>
</comment>
<dbReference type="PROSITE" id="PS00677">
    <property type="entry name" value="DAO"/>
    <property type="match status" value="1"/>
</dbReference>
<dbReference type="Proteomes" id="UP000222788">
    <property type="component" value="Unassembled WGS sequence"/>
</dbReference>
<dbReference type="Pfam" id="PF01266">
    <property type="entry name" value="DAO"/>
    <property type="match status" value="1"/>
</dbReference>
<dbReference type="Gene3D" id="3.30.9.10">
    <property type="entry name" value="D-Amino Acid Oxidase, subunit A, domain 2"/>
    <property type="match status" value="1"/>
</dbReference>
<evidence type="ECO:0000256" key="4">
    <source>
        <dbReference type="ARBA" id="ARBA00022827"/>
    </source>
</evidence>
<dbReference type="PANTHER" id="PTHR11530:SF26">
    <property type="entry name" value="FAD DEPENDENT OXIDOREDUCTASE SUPERFAMILY (AFU_ORTHOLOGUE AFUA_5G13940)"/>
    <property type="match status" value="1"/>
</dbReference>
<keyword evidence="8" id="KW-1185">Reference proteome</keyword>
<dbReference type="GO" id="GO:0019478">
    <property type="term" value="P:D-amino acid catabolic process"/>
    <property type="evidence" value="ECO:0007669"/>
    <property type="project" value="TreeGrafter"/>
</dbReference>
<evidence type="ECO:0000313" key="8">
    <source>
        <dbReference type="Proteomes" id="UP000222788"/>
    </source>
</evidence>
<protein>
    <recommendedName>
        <fullName evidence="6">FAD dependent oxidoreductase domain-containing protein</fullName>
    </recommendedName>
</protein>
<evidence type="ECO:0000256" key="1">
    <source>
        <dbReference type="ARBA" id="ARBA00001974"/>
    </source>
</evidence>
<feature type="domain" description="FAD dependent oxidoreductase" evidence="6">
    <location>
        <begin position="9"/>
        <end position="364"/>
    </location>
</feature>
<proteinExistence type="inferred from homology"/>
<dbReference type="PANTHER" id="PTHR11530">
    <property type="entry name" value="D-AMINO ACID OXIDASE"/>
    <property type="match status" value="1"/>
</dbReference>
<comment type="cofactor">
    <cofactor evidence="1">
        <name>FAD</name>
        <dbReference type="ChEBI" id="CHEBI:57692"/>
    </cofactor>
</comment>
<comment type="caution">
    <text evidence="7">The sequence shown here is derived from an EMBL/GenBank/DDBJ whole genome shotgun (WGS) entry which is preliminary data.</text>
</comment>
<evidence type="ECO:0000313" key="7">
    <source>
        <dbReference type="EMBL" id="PHH55741.1"/>
    </source>
</evidence>
<name>A0A2C5XJL6_9PEZI</name>